<comment type="caution">
    <text evidence="2">The sequence shown here is derived from an EMBL/GenBank/DDBJ whole genome shotgun (WGS) entry which is preliminary data.</text>
</comment>
<dbReference type="Proteomes" id="UP001205311">
    <property type="component" value="Unassembled WGS sequence"/>
</dbReference>
<organism evidence="2 3">
    <name type="scientific">Streptoalloteichus tenebrarius (strain ATCC 17920 / DSM 40477 / JCM 4838 / CBS 697.72 / NBRC 16177 / NCIMB 11028 / NRRL B-12390 / A12253. 1 / ISP 5477)</name>
    <name type="common">Streptomyces tenebrarius</name>
    <dbReference type="NCBI Taxonomy" id="1933"/>
    <lineage>
        <taxon>Bacteria</taxon>
        <taxon>Bacillati</taxon>
        <taxon>Actinomycetota</taxon>
        <taxon>Actinomycetes</taxon>
        <taxon>Pseudonocardiales</taxon>
        <taxon>Pseudonocardiaceae</taxon>
        <taxon>Streptoalloteichus</taxon>
    </lineage>
</organism>
<feature type="transmembrane region" description="Helical" evidence="1">
    <location>
        <begin position="71"/>
        <end position="89"/>
    </location>
</feature>
<protein>
    <recommendedName>
        <fullName evidence="4">Integral membrane protein</fullName>
    </recommendedName>
</protein>
<keyword evidence="1" id="KW-1133">Transmembrane helix</keyword>
<gene>
    <name evidence="2" type="ORF">LX15_002323</name>
</gene>
<evidence type="ECO:0000313" key="3">
    <source>
        <dbReference type="Proteomes" id="UP001205311"/>
    </source>
</evidence>
<feature type="transmembrane region" description="Helical" evidence="1">
    <location>
        <begin position="44"/>
        <end position="64"/>
    </location>
</feature>
<keyword evidence="3" id="KW-1185">Reference proteome</keyword>
<keyword evidence="1" id="KW-0812">Transmembrane</keyword>
<accession>A0ABT1HSY8</accession>
<proteinExistence type="predicted"/>
<evidence type="ECO:0000313" key="2">
    <source>
        <dbReference type="EMBL" id="MCP2258625.1"/>
    </source>
</evidence>
<evidence type="ECO:0000256" key="1">
    <source>
        <dbReference type="SAM" id="Phobius"/>
    </source>
</evidence>
<reference evidence="2 3" key="1">
    <citation type="submission" date="2022-06" db="EMBL/GenBank/DDBJ databases">
        <title>Genomic Encyclopedia of Archaeal and Bacterial Type Strains, Phase II (KMG-II): from individual species to whole genera.</title>
        <authorList>
            <person name="Goeker M."/>
        </authorList>
    </citation>
    <scope>NUCLEOTIDE SEQUENCE [LARGE SCALE GENOMIC DNA]</scope>
    <source>
        <strain evidence="2 3">DSM 40477</strain>
    </source>
</reference>
<feature type="transmembrane region" description="Helical" evidence="1">
    <location>
        <begin position="12"/>
        <end position="32"/>
    </location>
</feature>
<evidence type="ECO:0008006" key="4">
    <source>
        <dbReference type="Google" id="ProtNLM"/>
    </source>
</evidence>
<keyword evidence="1" id="KW-0472">Membrane</keyword>
<name>A0ABT1HSY8_STRSD</name>
<dbReference type="RefSeq" id="WP_253669539.1">
    <property type="nucleotide sequence ID" value="NZ_JAMTCP010000009.1"/>
</dbReference>
<sequence length="97" mass="10311">MTGQPQTDQGRRVTAGVLAVVGMTSTLVGLMLTSRATQAGQLWAHWALPVVVSLALLVAGVRLVRDPRPRPLWAVAWFGFGILLVRGAIRLVGLLTG</sequence>
<dbReference type="EMBL" id="JAMTCP010000009">
    <property type="protein sequence ID" value="MCP2258625.1"/>
    <property type="molecule type" value="Genomic_DNA"/>
</dbReference>